<evidence type="ECO:0000256" key="1">
    <source>
        <dbReference type="SAM" id="MobiDB-lite"/>
    </source>
</evidence>
<evidence type="ECO:0000313" key="2">
    <source>
        <dbReference type="EMBL" id="KAL2851036.1"/>
    </source>
</evidence>
<sequence>MVPRPNPACASSVAKPQENSHSTRKTNLSPAVHESVGVGNFICMGISRPNEKTGQSHVGPGLDLISAGSLGSAEAERLILVFGGGWRLTGRRVHTQAPVRVSKYDRARGRSPACQYLVMVRQRQNQRYLARALMRSESESGQPAKGTVYARAKKMNPHPDTRYNGSSSTLISFR</sequence>
<accession>A0ABR4KFQ3</accession>
<feature type="compositionally biased region" description="Polar residues" evidence="1">
    <location>
        <begin position="163"/>
        <end position="174"/>
    </location>
</feature>
<dbReference type="Proteomes" id="UP001610446">
    <property type="component" value="Unassembled WGS sequence"/>
</dbReference>
<dbReference type="EMBL" id="JBFXLU010000033">
    <property type="protein sequence ID" value="KAL2851036.1"/>
    <property type="molecule type" value="Genomic_DNA"/>
</dbReference>
<protein>
    <submittedName>
        <fullName evidence="2">Uncharacterized protein</fullName>
    </submittedName>
</protein>
<keyword evidence="3" id="KW-1185">Reference proteome</keyword>
<organism evidence="2 3">
    <name type="scientific">Aspergillus pseudoustus</name>
    <dbReference type="NCBI Taxonomy" id="1810923"/>
    <lineage>
        <taxon>Eukaryota</taxon>
        <taxon>Fungi</taxon>
        <taxon>Dikarya</taxon>
        <taxon>Ascomycota</taxon>
        <taxon>Pezizomycotina</taxon>
        <taxon>Eurotiomycetes</taxon>
        <taxon>Eurotiomycetidae</taxon>
        <taxon>Eurotiales</taxon>
        <taxon>Aspergillaceae</taxon>
        <taxon>Aspergillus</taxon>
        <taxon>Aspergillus subgen. Nidulantes</taxon>
    </lineage>
</organism>
<gene>
    <name evidence="2" type="ORF">BJY01DRAFT_124168</name>
</gene>
<name>A0ABR4KFQ3_9EURO</name>
<reference evidence="2 3" key="1">
    <citation type="submission" date="2024-07" db="EMBL/GenBank/DDBJ databases">
        <title>Section-level genome sequencing and comparative genomics of Aspergillus sections Usti and Cavernicolus.</title>
        <authorList>
            <consortium name="Lawrence Berkeley National Laboratory"/>
            <person name="Nybo J.L."/>
            <person name="Vesth T.C."/>
            <person name="Theobald S."/>
            <person name="Frisvad J.C."/>
            <person name="Larsen T.O."/>
            <person name="Kjaerboelling I."/>
            <person name="Rothschild-Mancinelli K."/>
            <person name="Lyhne E.K."/>
            <person name="Kogle M.E."/>
            <person name="Barry K."/>
            <person name="Clum A."/>
            <person name="Na H."/>
            <person name="Ledsgaard L."/>
            <person name="Lin J."/>
            <person name="Lipzen A."/>
            <person name="Kuo A."/>
            <person name="Riley R."/>
            <person name="Mondo S."/>
            <person name="Labutti K."/>
            <person name="Haridas S."/>
            <person name="Pangalinan J."/>
            <person name="Salamov A.A."/>
            <person name="Simmons B.A."/>
            <person name="Magnuson J.K."/>
            <person name="Chen J."/>
            <person name="Drula E."/>
            <person name="Henrissat B."/>
            <person name="Wiebenga A."/>
            <person name="Lubbers R.J."/>
            <person name="Gomes A.C."/>
            <person name="Makela M.R."/>
            <person name="Stajich J."/>
            <person name="Grigoriev I.V."/>
            <person name="Mortensen U.H."/>
            <person name="De Vries R.P."/>
            <person name="Baker S.E."/>
            <person name="Andersen M.R."/>
        </authorList>
    </citation>
    <scope>NUCLEOTIDE SEQUENCE [LARGE SCALE GENOMIC DNA]</scope>
    <source>
        <strain evidence="2 3">CBS 123904</strain>
    </source>
</reference>
<feature type="region of interest" description="Disordered" evidence="1">
    <location>
        <begin position="155"/>
        <end position="174"/>
    </location>
</feature>
<evidence type="ECO:0000313" key="3">
    <source>
        <dbReference type="Proteomes" id="UP001610446"/>
    </source>
</evidence>
<comment type="caution">
    <text evidence="2">The sequence shown here is derived from an EMBL/GenBank/DDBJ whole genome shotgun (WGS) entry which is preliminary data.</text>
</comment>
<feature type="compositionally biased region" description="Polar residues" evidence="1">
    <location>
        <begin position="17"/>
        <end position="29"/>
    </location>
</feature>
<proteinExistence type="predicted"/>
<feature type="region of interest" description="Disordered" evidence="1">
    <location>
        <begin position="1"/>
        <end position="30"/>
    </location>
</feature>